<organism evidence="2 3">
    <name type="scientific">Paragonimus heterotremus</name>
    <dbReference type="NCBI Taxonomy" id="100268"/>
    <lineage>
        <taxon>Eukaryota</taxon>
        <taxon>Metazoa</taxon>
        <taxon>Spiralia</taxon>
        <taxon>Lophotrochozoa</taxon>
        <taxon>Platyhelminthes</taxon>
        <taxon>Trematoda</taxon>
        <taxon>Digenea</taxon>
        <taxon>Plagiorchiida</taxon>
        <taxon>Troglotremata</taxon>
        <taxon>Troglotrematidae</taxon>
        <taxon>Paragonimus</taxon>
    </lineage>
</organism>
<evidence type="ECO:0000256" key="1">
    <source>
        <dbReference type="SAM" id="SignalP"/>
    </source>
</evidence>
<evidence type="ECO:0008006" key="4">
    <source>
        <dbReference type="Google" id="ProtNLM"/>
    </source>
</evidence>
<reference evidence="2" key="1">
    <citation type="submission" date="2019-05" db="EMBL/GenBank/DDBJ databases">
        <title>Annotation for the trematode Paragonimus heterotremus.</title>
        <authorList>
            <person name="Choi Y.-J."/>
        </authorList>
    </citation>
    <scope>NUCLEOTIDE SEQUENCE</scope>
    <source>
        <strain evidence="2">LC</strain>
    </source>
</reference>
<gene>
    <name evidence="2" type="ORF">PHET_06350</name>
</gene>
<feature type="signal peptide" evidence="1">
    <location>
        <begin position="1"/>
        <end position="25"/>
    </location>
</feature>
<comment type="caution">
    <text evidence="2">The sequence shown here is derived from an EMBL/GenBank/DDBJ whole genome shotgun (WGS) entry which is preliminary data.</text>
</comment>
<feature type="chain" id="PRO_5035258256" description="Secreted protein" evidence="1">
    <location>
        <begin position="26"/>
        <end position="100"/>
    </location>
</feature>
<dbReference type="EMBL" id="LUCH01003384">
    <property type="protein sequence ID" value="KAF5400207.1"/>
    <property type="molecule type" value="Genomic_DNA"/>
</dbReference>
<protein>
    <recommendedName>
        <fullName evidence="4">Secreted protein</fullName>
    </recommendedName>
</protein>
<sequence length="100" mass="11636">MRLNLLKRIEVLCLNLFSLCFHGWREPTTLVQFLWKTGKVHPNWNVPIFPPFFKKGDGKSRSNYGVCRTHATYESHYAARSKLLREPNTEGTGRLELGRC</sequence>
<dbReference type="Proteomes" id="UP000748531">
    <property type="component" value="Unassembled WGS sequence"/>
</dbReference>
<proteinExistence type="predicted"/>
<evidence type="ECO:0000313" key="2">
    <source>
        <dbReference type="EMBL" id="KAF5400207.1"/>
    </source>
</evidence>
<keyword evidence="1" id="KW-0732">Signal</keyword>
<keyword evidence="3" id="KW-1185">Reference proteome</keyword>
<accession>A0A8J4WYP8</accession>
<name>A0A8J4WYP8_9TREM</name>
<evidence type="ECO:0000313" key="3">
    <source>
        <dbReference type="Proteomes" id="UP000748531"/>
    </source>
</evidence>
<dbReference type="AlphaFoldDB" id="A0A8J4WYP8"/>